<name>A0AAV2CLS6_9ROSI</name>
<evidence type="ECO:0000256" key="1">
    <source>
        <dbReference type="SAM" id="SignalP"/>
    </source>
</evidence>
<keyword evidence="1" id="KW-0732">Signal</keyword>
<feature type="chain" id="PRO_5043796919" description="Secreted protein" evidence="1">
    <location>
        <begin position="23"/>
        <end position="99"/>
    </location>
</feature>
<proteinExistence type="predicted"/>
<sequence>MRPFKTLVARLALWFVARTGMCYSPSVFSIRVFLTRTLQSSLQLGRQSRLQLLEVWLVSSLKEMHKWSSVSSNSEWWRIRLVVRCLEIVVFFFNHFLIV</sequence>
<dbReference type="Proteomes" id="UP001497516">
    <property type="component" value="Chromosome 1"/>
</dbReference>
<accession>A0AAV2CLS6</accession>
<dbReference type="AlphaFoldDB" id="A0AAV2CLS6"/>
<evidence type="ECO:0000313" key="3">
    <source>
        <dbReference type="Proteomes" id="UP001497516"/>
    </source>
</evidence>
<keyword evidence="3" id="KW-1185">Reference proteome</keyword>
<protein>
    <recommendedName>
        <fullName evidence="4">Secreted protein</fullName>
    </recommendedName>
</protein>
<evidence type="ECO:0000313" key="2">
    <source>
        <dbReference type="EMBL" id="CAL1356999.1"/>
    </source>
</evidence>
<feature type="signal peptide" evidence="1">
    <location>
        <begin position="1"/>
        <end position="22"/>
    </location>
</feature>
<dbReference type="EMBL" id="OZ034813">
    <property type="protein sequence ID" value="CAL1356999.1"/>
    <property type="molecule type" value="Genomic_DNA"/>
</dbReference>
<gene>
    <name evidence="2" type="ORF">LTRI10_LOCUS4661</name>
</gene>
<evidence type="ECO:0008006" key="4">
    <source>
        <dbReference type="Google" id="ProtNLM"/>
    </source>
</evidence>
<reference evidence="2 3" key="1">
    <citation type="submission" date="2024-04" db="EMBL/GenBank/DDBJ databases">
        <authorList>
            <person name="Fracassetti M."/>
        </authorList>
    </citation>
    <scope>NUCLEOTIDE SEQUENCE [LARGE SCALE GENOMIC DNA]</scope>
</reference>
<organism evidence="2 3">
    <name type="scientific">Linum trigynum</name>
    <dbReference type="NCBI Taxonomy" id="586398"/>
    <lineage>
        <taxon>Eukaryota</taxon>
        <taxon>Viridiplantae</taxon>
        <taxon>Streptophyta</taxon>
        <taxon>Embryophyta</taxon>
        <taxon>Tracheophyta</taxon>
        <taxon>Spermatophyta</taxon>
        <taxon>Magnoliopsida</taxon>
        <taxon>eudicotyledons</taxon>
        <taxon>Gunneridae</taxon>
        <taxon>Pentapetalae</taxon>
        <taxon>rosids</taxon>
        <taxon>fabids</taxon>
        <taxon>Malpighiales</taxon>
        <taxon>Linaceae</taxon>
        <taxon>Linum</taxon>
    </lineage>
</organism>